<name>A0AAN9S4L9_PSOTE</name>
<evidence type="ECO:0000256" key="1">
    <source>
        <dbReference type="SAM" id="Phobius"/>
    </source>
</evidence>
<dbReference type="AlphaFoldDB" id="A0AAN9S4L9"/>
<sequence length="81" mass="9585">MVWCCLSETTKEFSAIADGGDAVETAWSKIRLRDKKWQTKSMEGGGWKRNFRLQNCFDASFVFIFILFFFPYVDNMFFLLF</sequence>
<dbReference type="EMBL" id="JAYMYS010000006">
    <property type="protein sequence ID" value="KAK7388451.1"/>
    <property type="molecule type" value="Genomic_DNA"/>
</dbReference>
<accession>A0AAN9S4L9</accession>
<feature type="transmembrane region" description="Helical" evidence="1">
    <location>
        <begin position="56"/>
        <end position="73"/>
    </location>
</feature>
<keyword evidence="1" id="KW-0472">Membrane</keyword>
<proteinExistence type="predicted"/>
<reference evidence="2 3" key="1">
    <citation type="submission" date="2024-01" db="EMBL/GenBank/DDBJ databases">
        <title>The genomes of 5 underutilized Papilionoideae crops provide insights into root nodulation and disease resistanc.</title>
        <authorList>
            <person name="Jiang F."/>
        </authorList>
    </citation>
    <scope>NUCLEOTIDE SEQUENCE [LARGE SCALE GENOMIC DNA]</scope>
    <source>
        <strain evidence="2">DUOXIRENSHENG_FW03</strain>
        <tissue evidence="2">Leaves</tissue>
    </source>
</reference>
<evidence type="ECO:0000313" key="2">
    <source>
        <dbReference type="EMBL" id="KAK7388451.1"/>
    </source>
</evidence>
<keyword evidence="1" id="KW-1133">Transmembrane helix</keyword>
<evidence type="ECO:0000313" key="3">
    <source>
        <dbReference type="Proteomes" id="UP001386955"/>
    </source>
</evidence>
<keyword evidence="1" id="KW-0812">Transmembrane</keyword>
<protein>
    <submittedName>
        <fullName evidence="2">Uncharacterized protein</fullName>
    </submittedName>
</protein>
<gene>
    <name evidence="2" type="ORF">VNO78_23267</name>
</gene>
<keyword evidence="3" id="KW-1185">Reference proteome</keyword>
<dbReference type="Proteomes" id="UP001386955">
    <property type="component" value="Unassembled WGS sequence"/>
</dbReference>
<comment type="caution">
    <text evidence="2">The sequence shown here is derived from an EMBL/GenBank/DDBJ whole genome shotgun (WGS) entry which is preliminary data.</text>
</comment>
<organism evidence="2 3">
    <name type="scientific">Psophocarpus tetragonolobus</name>
    <name type="common">Winged bean</name>
    <name type="synonym">Dolichos tetragonolobus</name>
    <dbReference type="NCBI Taxonomy" id="3891"/>
    <lineage>
        <taxon>Eukaryota</taxon>
        <taxon>Viridiplantae</taxon>
        <taxon>Streptophyta</taxon>
        <taxon>Embryophyta</taxon>
        <taxon>Tracheophyta</taxon>
        <taxon>Spermatophyta</taxon>
        <taxon>Magnoliopsida</taxon>
        <taxon>eudicotyledons</taxon>
        <taxon>Gunneridae</taxon>
        <taxon>Pentapetalae</taxon>
        <taxon>rosids</taxon>
        <taxon>fabids</taxon>
        <taxon>Fabales</taxon>
        <taxon>Fabaceae</taxon>
        <taxon>Papilionoideae</taxon>
        <taxon>50 kb inversion clade</taxon>
        <taxon>NPAAA clade</taxon>
        <taxon>indigoferoid/millettioid clade</taxon>
        <taxon>Phaseoleae</taxon>
        <taxon>Psophocarpus</taxon>
    </lineage>
</organism>